<evidence type="ECO:0000256" key="1">
    <source>
        <dbReference type="SAM" id="SignalP"/>
    </source>
</evidence>
<feature type="signal peptide" evidence="1">
    <location>
        <begin position="1"/>
        <end position="22"/>
    </location>
</feature>
<evidence type="ECO:0000313" key="3">
    <source>
        <dbReference type="EMBL" id="XBH16813.1"/>
    </source>
</evidence>
<sequence length="193" mass="20174">MMKRLAVTLGMLAMAAPMIAVAQTSTWTPDKAHSEVDFSILHMSLSKVHGRFGISGGQIQWNEADVTKSTVTVTIDVNTVDTGVSGRDADLKSAGMFDVAQFPTATFTSTSVAKTANGLTVNGNLTLHGVTKPVVLQVEGPMGPVPGMDKKPHAGFSATTTISRTAFGIGTKYPTAVLGDDVPLSIELDVAKQ</sequence>
<name>A0AAU7DIB7_9BACT</name>
<dbReference type="Pfam" id="PF04264">
    <property type="entry name" value="YceI"/>
    <property type="match status" value="1"/>
</dbReference>
<gene>
    <name evidence="3" type="ORF">P8935_19830</name>
</gene>
<dbReference type="RefSeq" id="WP_348262041.1">
    <property type="nucleotide sequence ID" value="NZ_CP121196.1"/>
</dbReference>
<dbReference type="PANTHER" id="PTHR34406:SF1">
    <property type="entry name" value="PROTEIN YCEI"/>
    <property type="match status" value="1"/>
</dbReference>
<organism evidence="3">
    <name type="scientific">Telmatobacter sp. DSM 110680</name>
    <dbReference type="NCBI Taxonomy" id="3036704"/>
    <lineage>
        <taxon>Bacteria</taxon>
        <taxon>Pseudomonadati</taxon>
        <taxon>Acidobacteriota</taxon>
        <taxon>Terriglobia</taxon>
        <taxon>Terriglobales</taxon>
        <taxon>Acidobacteriaceae</taxon>
        <taxon>Telmatobacter</taxon>
    </lineage>
</organism>
<dbReference type="PANTHER" id="PTHR34406">
    <property type="entry name" value="PROTEIN YCEI"/>
    <property type="match status" value="1"/>
</dbReference>
<reference evidence="3" key="1">
    <citation type="submission" date="2023-03" db="EMBL/GenBank/DDBJ databases">
        <title>Edaphobacter sp.</title>
        <authorList>
            <person name="Huber K.J."/>
            <person name="Papendorf J."/>
            <person name="Pilke C."/>
            <person name="Bunk B."/>
            <person name="Sproeer C."/>
            <person name="Pester M."/>
        </authorList>
    </citation>
    <scope>NUCLEOTIDE SEQUENCE</scope>
    <source>
        <strain evidence="3">DSM 110680</strain>
    </source>
</reference>
<feature type="chain" id="PRO_5043795290" evidence="1">
    <location>
        <begin position="23"/>
        <end position="193"/>
    </location>
</feature>
<proteinExistence type="predicted"/>
<dbReference type="InterPro" id="IPR007372">
    <property type="entry name" value="Lipid/polyisoprenoid-bd_YceI"/>
</dbReference>
<dbReference type="AlphaFoldDB" id="A0AAU7DIB7"/>
<keyword evidence="1" id="KW-0732">Signal</keyword>
<dbReference type="EMBL" id="CP121196">
    <property type="protein sequence ID" value="XBH16813.1"/>
    <property type="molecule type" value="Genomic_DNA"/>
</dbReference>
<dbReference type="Gene3D" id="2.40.128.110">
    <property type="entry name" value="Lipid/polyisoprenoid-binding, YceI-like"/>
    <property type="match status" value="1"/>
</dbReference>
<dbReference type="SMART" id="SM00867">
    <property type="entry name" value="YceI"/>
    <property type="match status" value="1"/>
</dbReference>
<protein>
    <submittedName>
        <fullName evidence="3">YceI family protein</fullName>
    </submittedName>
</protein>
<feature type="domain" description="Lipid/polyisoprenoid-binding YceI-like" evidence="2">
    <location>
        <begin position="26"/>
        <end position="191"/>
    </location>
</feature>
<dbReference type="InterPro" id="IPR036761">
    <property type="entry name" value="TTHA0802/YceI-like_sf"/>
</dbReference>
<accession>A0AAU7DIB7</accession>
<evidence type="ECO:0000259" key="2">
    <source>
        <dbReference type="SMART" id="SM00867"/>
    </source>
</evidence>
<dbReference type="SUPFAM" id="SSF101874">
    <property type="entry name" value="YceI-like"/>
    <property type="match status" value="1"/>
</dbReference>